<keyword evidence="9 12" id="KW-0238">DNA-binding</keyword>
<evidence type="ECO:0000259" key="14">
    <source>
        <dbReference type="Pfam" id="PF02463"/>
    </source>
</evidence>
<evidence type="ECO:0000256" key="4">
    <source>
        <dbReference type="ARBA" id="ARBA00022490"/>
    </source>
</evidence>
<dbReference type="InterPro" id="IPR018078">
    <property type="entry name" value="DNA-binding_RecF_CS"/>
</dbReference>
<gene>
    <name evidence="12 15" type="primary">recF</name>
    <name evidence="15" type="ORF">AALT52_07835</name>
</gene>
<evidence type="ECO:0000256" key="8">
    <source>
        <dbReference type="ARBA" id="ARBA00022840"/>
    </source>
</evidence>
<feature type="domain" description="RecF/RecN/SMC N-terminal" evidence="14">
    <location>
        <begin position="2"/>
        <end position="341"/>
    </location>
</feature>
<dbReference type="Proteomes" id="UP001565236">
    <property type="component" value="Unassembled WGS sequence"/>
</dbReference>
<keyword evidence="11 12" id="KW-0742">SOS response</keyword>
<evidence type="ECO:0000256" key="3">
    <source>
        <dbReference type="ARBA" id="ARBA00020170"/>
    </source>
</evidence>
<dbReference type="Gene3D" id="3.40.50.300">
    <property type="entry name" value="P-loop containing nucleotide triphosphate hydrolases"/>
    <property type="match status" value="1"/>
</dbReference>
<reference evidence="15 16" key="1">
    <citation type="submission" date="2024-03" db="EMBL/GenBank/DDBJ databases">
        <title>Mouse gut bacterial collection (mGBC) of GemPharmatech.</title>
        <authorList>
            <person name="He Y."/>
            <person name="Dong L."/>
            <person name="Wu D."/>
            <person name="Gao X."/>
            <person name="Lin Z."/>
        </authorList>
    </citation>
    <scope>NUCLEOTIDE SEQUENCE [LARGE SCALE GENOMIC DNA]</scope>
    <source>
        <strain evidence="15 16">15-30</strain>
    </source>
</reference>
<dbReference type="InterPro" id="IPR003395">
    <property type="entry name" value="RecF/RecN/SMC_N"/>
</dbReference>
<evidence type="ECO:0000256" key="2">
    <source>
        <dbReference type="ARBA" id="ARBA00008016"/>
    </source>
</evidence>
<dbReference type="NCBIfam" id="TIGR00611">
    <property type="entry name" value="recf"/>
    <property type="match status" value="1"/>
</dbReference>
<evidence type="ECO:0000256" key="10">
    <source>
        <dbReference type="ARBA" id="ARBA00023204"/>
    </source>
</evidence>
<evidence type="ECO:0000256" key="1">
    <source>
        <dbReference type="ARBA" id="ARBA00004496"/>
    </source>
</evidence>
<evidence type="ECO:0000256" key="11">
    <source>
        <dbReference type="ARBA" id="ARBA00023236"/>
    </source>
</evidence>
<dbReference type="InterPro" id="IPR001238">
    <property type="entry name" value="DNA-binding_RecF"/>
</dbReference>
<dbReference type="EMBL" id="JBCLUF010000029">
    <property type="protein sequence ID" value="MEY8662795.1"/>
    <property type="molecule type" value="Genomic_DNA"/>
</dbReference>
<evidence type="ECO:0000256" key="13">
    <source>
        <dbReference type="RuleBase" id="RU000578"/>
    </source>
</evidence>
<keyword evidence="5 12" id="KW-0235">DNA replication</keyword>
<sequence length="405" mass="46191">MYLEELELRDFRNYDQVTLEFSPQINILIGQNAQGKTNLLEAIYVLAMARSHRTNNERELIRFKAKGAFLAGRIKRKLGTIPLEIALSRQGKKAKVNHLEQARLSQYIGNLNVILFAPEDLALVKGAPAVRRRFIDMEFGQIDPKYLYDLAQYKAILKQRNNYLKQLQQKKAQDTLYLEVLSEQLATFGAAVISKRLTFLAELESYAQEIHSAITQGNEKLAFHYESNLKDILDPDESKTITELKRGYANLQSKEILQGTTLLGPHRDDVSFTIDKKNVQIYGSQGQQRTTALSVKLAEIELMKHKTGEYPILLLDDVLSELDGARQTHLLKAIQGKVQTFLTTPGLSEITQRLIKEPKIFHIDAGHISENEQEEKKHIVWVSEEEKKTVTFFPKNEKAKKGQST</sequence>
<keyword evidence="8 12" id="KW-0067">ATP-binding</keyword>
<keyword evidence="7 12" id="KW-0227">DNA damage</keyword>
<dbReference type="HAMAP" id="MF_00365">
    <property type="entry name" value="RecF"/>
    <property type="match status" value="1"/>
</dbReference>
<evidence type="ECO:0000313" key="15">
    <source>
        <dbReference type="EMBL" id="MEY8662795.1"/>
    </source>
</evidence>
<evidence type="ECO:0000256" key="5">
    <source>
        <dbReference type="ARBA" id="ARBA00022705"/>
    </source>
</evidence>
<keyword evidence="16" id="KW-1185">Reference proteome</keyword>
<dbReference type="Gene3D" id="1.20.1050.90">
    <property type="entry name" value="RecF/RecN/SMC, N-terminal domain"/>
    <property type="match status" value="1"/>
</dbReference>
<evidence type="ECO:0000256" key="12">
    <source>
        <dbReference type="HAMAP-Rule" id="MF_00365"/>
    </source>
</evidence>
<organism evidence="15 16">
    <name type="scientific">Ligilactobacillus faecis</name>
    <dbReference type="NCBI Taxonomy" id="762833"/>
    <lineage>
        <taxon>Bacteria</taxon>
        <taxon>Bacillati</taxon>
        <taxon>Bacillota</taxon>
        <taxon>Bacilli</taxon>
        <taxon>Lactobacillales</taxon>
        <taxon>Lactobacillaceae</taxon>
        <taxon>Ligilactobacillus</taxon>
    </lineage>
</organism>
<evidence type="ECO:0000313" key="16">
    <source>
        <dbReference type="Proteomes" id="UP001565236"/>
    </source>
</evidence>
<accession>A0ABV4DQQ8</accession>
<dbReference type="PANTHER" id="PTHR32182:SF0">
    <property type="entry name" value="DNA REPLICATION AND REPAIR PROTEIN RECF"/>
    <property type="match status" value="1"/>
</dbReference>
<comment type="subcellular location">
    <subcellularLocation>
        <location evidence="1 12 13">Cytoplasm</location>
    </subcellularLocation>
</comment>
<feature type="binding site" evidence="12">
    <location>
        <begin position="30"/>
        <end position="37"/>
    </location>
    <ligand>
        <name>ATP</name>
        <dbReference type="ChEBI" id="CHEBI:30616"/>
    </ligand>
</feature>
<comment type="similarity">
    <text evidence="2 12 13">Belongs to the RecF family.</text>
</comment>
<dbReference type="RefSeq" id="WP_369942615.1">
    <property type="nucleotide sequence ID" value="NZ_JBCLUF010000029.1"/>
</dbReference>
<dbReference type="PROSITE" id="PS00618">
    <property type="entry name" value="RECF_2"/>
    <property type="match status" value="1"/>
</dbReference>
<keyword evidence="10 12" id="KW-0234">DNA repair</keyword>
<evidence type="ECO:0000256" key="7">
    <source>
        <dbReference type="ARBA" id="ARBA00022763"/>
    </source>
</evidence>
<comment type="caution">
    <text evidence="15">The sequence shown here is derived from an EMBL/GenBank/DDBJ whole genome shotgun (WGS) entry which is preliminary data.</text>
</comment>
<keyword evidence="6 12" id="KW-0547">Nucleotide-binding</keyword>
<protein>
    <recommendedName>
        <fullName evidence="3 12">DNA replication and repair protein RecF</fullName>
    </recommendedName>
</protein>
<dbReference type="Pfam" id="PF02463">
    <property type="entry name" value="SMC_N"/>
    <property type="match status" value="1"/>
</dbReference>
<evidence type="ECO:0000256" key="6">
    <source>
        <dbReference type="ARBA" id="ARBA00022741"/>
    </source>
</evidence>
<dbReference type="CDD" id="cd03242">
    <property type="entry name" value="ABC_RecF"/>
    <property type="match status" value="1"/>
</dbReference>
<dbReference type="InterPro" id="IPR027417">
    <property type="entry name" value="P-loop_NTPase"/>
</dbReference>
<dbReference type="InterPro" id="IPR042174">
    <property type="entry name" value="RecF_2"/>
</dbReference>
<dbReference type="PROSITE" id="PS00617">
    <property type="entry name" value="RECF_1"/>
    <property type="match status" value="1"/>
</dbReference>
<keyword evidence="4 12" id="KW-0963">Cytoplasm</keyword>
<dbReference type="PANTHER" id="PTHR32182">
    <property type="entry name" value="DNA REPLICATION AND REPAIR PROTEIN RECF"/>
    <property type="match status" value="1"/>
</dbReference>
<comment type="function">
    <text evidence="12 13">The RecF protein is involved in DNA metabolism; it is required for DNA replication and normal SOS inducibility. RecF binds preferentially to single-stranded, linear DNA. It also seems to bind ATP.</text>
</comment>
<dbReference type="SUPFAM" id="SSF52540">
    <property type="entry name" value="P-loop containing nucleoside triphosphate hydrolases"/>
    <property type="match status" value="1"/>
</dbReference>
<evidence type="ECO:0000256" key="9">
    <source>
        <dbReference type="ARBA" id="ARBA00023125"/>
    </source>
</evidence>
<proteinExistence type="inferred from homology"/>
<name>A0ABV4DQQ8_9LACO</name>